<organism evidence="1 2">
    <name type="scientific">Enterovibrio qingdaonensis</name>
    <dbReference type="NCBI Taxonomy" id="2899818"/>
    <lineage>
        <taxon>Bacteria</taxon>
        <taxon>Pseudomonadati</taxon>
        <taxon>Pseudomonadota</taxon>
        <taxon>Gammaproteobacteria</taxon>
        <taxon>Vibrionales</taxon>
        <taxon>Vibrionaceae</taxon>
        <taxon>Enterovibrio</taxon>
    </lineage>
</organism>
<proteinExistence type="predicted"/>
<dbReference type="Proteomes" id="UP001149821">
    <property type="component" value="Unassembled WGS sequence"/>
</dbReference>
<sequence length="102" mass="11390">MDWESSDKATAQEINRHQKVQVEMSVETLEALFLEGKLCAAKLNCLNMESKQAVQNLCLKACVQRFCLQDDAPVKVSVSNHIAKSKRSTPTIFKDFSSAPCK</sequence>
<name>A0ABT5QGT1_9GAMM</name>
<dbReference type="EMBL" id="JAJUBB010000002">
    <property type="protein sequence ID" value="MDD1780173.1"/>
    <property type="molecule type" value="Genomic_DNA"/>
</dbReference>
<reference evidence="1" key="1">
    <citation type="submission" date="2021-12" db="EMBL/GenBank/DDBJ databases">
        <title>Enterovibrio ZSDZ35 sp. nov. and Enterovibrio ZSDZ42 sp. nov., isolated from coastal seawater in Qingdao.</title>
        <authorList>
            <person name="Zhang P."/>
        </authorList>
    </citation>
    <scope>NUCLEOTIDE SEQUENCE</scope>
    <source>
        <strain evidence="1">ZSDZ35</strain>
    </source>
</reference>
<dbReference type="RefSeq" id="WP_274140137.1">
    <property type="nucleotide sequence ID" value="NZ_JAJUBB010000002.1"/>
</dbReference>
<evidence type="ECO:0000313" key="2">
    <source>
        <dbReference type="Proteomes" id="UP001149821"/>
    </source>
</evidence>
<evidence type="ECO:0000313" key="1">
    <source>
        <dbReference type="EMBL" id="MDD1780173.1"/>
    </source>
</evidence>
<comment type="caution">
    <text evidence="1">The sequence shown here is derived from an EMBL/GenBank/DDBJ whole genome shotgun (WGS) entry which is preliminary data.</text>
</comment>
<accession>A0ABT5QGT1</accession>
<keyword evidence="2" id="KW-1185">Reference proteome</keyword>
<gene>
    <name evidence="1" type="ORF">LRP49_03070</name>
</gene>
<protein>
    <submittedName>
        <fullName evidence="1">Uncharacterized protein</fullName>
    </submittedName>
</protein>